<dbReference type="PANTHER" id="PTHR46156">
    <property type="entry name" value="CCCH ZINGC FINGER"/>
    <property type="match status" value="1"/>
</dbReference>
<dbReference type="GO" id="GO:0008270">
    <property type="term" value="F:zinc ion binding"/>
    <property type="evidence" value="ECO:0007669"/>
    <property type="project" value="UniProtKB-KW"/>
</dbReference>
<dbReference type="PROSITE" id="PS50103">
    <property type="entry name" value="ZF_C3H1"/>
    <property type="match status" value="3"/>
</dbReference>
<evidence type="ECO:0000313" key="8">
    <source>
        <dbReference type="Proteomes" id="UP001300502"/>
    </source>
</evidence>
<dbReference type="SUPFAM" id="SSF90229">
    <property type="entry name" value="CCCH zinc finger"/>
    <property type="match status" value="1"/>
</dbReference>
<keyword evidence="1 4" id="KW-0479">Metal-binding</keyword>
<sequence>MKARQEFLICSGLGKCSDMRGVKKPNFSVRFRKNKFREKTPKTPNISRNLVLFRFPTESENTGNTTKSPSLQVSSHGTPSTLHSPPESSYPEYFVKNKYSLYRTGLGRKHLSQPNSTHQPSRVGAHKHGSHVSKDLKRSRPYAFGNKVLINDSVTSKSPESDNTACFRKSKKLKSELCYYFTRFGVCNDKQCRFVHDPEKVFVCRKFISGSCIDPNCTLLHTTEKDRLPVCLRFLSGLCGKEDCPFVHVNVGKNAEICKDFVFKGFCSQGRFCSKLHTWDCVEFWKTGRCSKTETCPLRHKMCVLRNRS</sequence>
<dbReference type="PANTHER" id="PTHR46156:SF1">
    <property type="entry name" value="ZINC FINGER CCCH DOMAIN-CONTAINING PROTEIN 3"/>
    <property type="match status" value="1"/>
</dbReference>
<evidence type="ECO:0000256" key="2">
    <source>
        <dbReference type="ARBA" id="ARBA00022771"/>
    </source>
</evidence>
<feature type="domain" description="C3H1-type" evidence="6">
    <location>
        <begin position="225"/>
        <end position="251"/>
    </location>
</feature>
<gene>
    <name evidence="7" type="ORF">GAYE_SCF02G2104</name>
</gene>
<dbReference type="InterPro" id="IPR036855">
    <property type="entry name" value="Znf_CCCH_sf"/>
</dbReference>
<keyword evidence="8" id="KW-1185">Reference proteome</keyword>
<feature type="region of interest" description="Disordered" evidence="5">
    <location>
        <begin position="108"/>
        <end position="136"/>
    </location>
</feature>
<evidence type="ECO:0000256" key="4">
    <source>
        <dbReference type="PROSITE-ProRule" id="PRU00723"/>
    </source>
</evidence>
<organism evidence="7 8">
    <name type="scientific">Galdieria yellowstonensis</name>
    <dbReference type="NCBI Taxonomy" id="3028027"/>
    <lineage>
        <taxon>Eukaryota</taxon>
        <taxon>Rhodophyta</taxon>
        <taxon>Bangiophyceae</taxon>
        <taxon>Galdieriales</taxon>
        <taxon>Galdieriaceae</taxon>
        <taxon>Galdieria</taxon>
    </lineage>
</organism>
<dbReference type="GO" id="GO:0005634">
    <property type="term" value="C:nucleus"/>
    <property type="evidence" value="ECO:0007669"/>
    <property type="project" value="TreeGrafter"/>
</dbReference>
<evidence type="ECO:0000256" key="5">
    <source>
        <dbReference type="SAM" id="MobiDB-lite"/>
    </source>
</evidence>
<feature type="region of interest" description="Disordered" evidence="5">
    <location>
        <begin position="52"/>
        <end position="88"/>
    </location>
</feature>
<dbReference type="Gene3D" id="4.10.1000.10">
    <property type="entry name" value="Zinc finger, CCCH-type"/>
    <property type="match status" value="2"/>
</dbReference>
<feature type="domain" description="C3H1-type" evidence="6">
    <location>
        <begin position="252"/>
        <end position="280"/>
    </location>
</feature>
<feature type="zinc finger region" description="C3H1-type" evidence="4">
    <location>
        <begin position="225"/>
        <end position="251"/>
    </location>
</feature>
<evidence type="ECO:0000313" key="7">
    <source>
        <dbReference type="EMBL" id="KAK4524205.1"/>
    </source>
</evidence>
<protein>
    <recommendedName>
        <fullName evidence="6">C3H1-type domain-containing protein</fullName>
    </recommendedName>
</protein>
<feature type="zinc finger region" description="C3H1-type" evidence="4">
    <location>
        <begin position="172"/>
        <end position="199"/>
    </location>
</feature>
<reference evidence="7 8" key="1">
    <citation type="submission" date="2022-07" db="EMBL/GenBank/DDBJ databases">
        <title>Genome-wide signatures of adaptation to extreme environments.</title>
        <authorList>
            <person name="Cho C.H."/>
            <person name="Yoon H.S."/>
        </authorList>
    </citation>
    <scope>NUCLEOTIDE SEQUENCE [LARGE SCALE GENOMIC DNA]</scope>
    <source>
        <strain evidence="7 8">108.79 E11</strain>
    </source>
</reference>
<feature type="compositionally biased region" description="Polar residues" evidence="5">
    <location>
        <begin position="58"/>
        <end position="87"/>
    </location>
</feature>
<dbReference type="AlphaFoldDB" id="A0AAV9I9V0"/>
<keyword evidence="3 4" id="KW-0862">Zinc</keyword>
<feature type="zinc finger region" description="C3H1-type" evidence="4">
    <location>
        <begin position="252"/>
        <end position="280"/>
    </location>
</feature>
<feature type="domain" description="C3H1-type" evidence="6">
    <location>
        <begin position="172"/>
        <end position="199"/>
    </location>
</feature>
<dbReference type="SMART" id="SM00356">
    <property type="entry name" value="ZnF_C3H1"/>
    <property type="match status" value="5"/>
</dbReference>
<accession>A0AAV9I9V0</accession>
<evidence type="ECO:0000256" key="3">
    <source>
        <dbReference type="ARBA" id="ARBA00022833"/>
    </source>
</evidence>
<dbReference type="InterPro" id="IPR000571">
    <property type="entry name" value="Znf_CCCH"/>
</dbReference>
<evidence type="ECO:0000259" key="6">
    <source>
        <dbReference type="PROSITE" id="PS50103"/>
    </source>
</evidence>
<evidence type="ECO:0000256" key="1">
    <source>
        <dbReference type="ARBA" id="ARBA00022723"/>
    </source>
</evidence>
<proteinExistence type="predicted"/>
<keyword evidence="2 4" id="KW-0863">Zinc-finger</keyword>
<dbReference type="Proteomes" id="UP001300502">
    <property type="component" value="Unassembled WGS sequence"/>
</dbReference>
<dbReference type="EMBL" id="JANCYU010000022">
    <property type="protein sequence ID" value="KAK4524205.1"/>
    <property type="molecule type" value="Genomic_DNA"/>
</dbReference>
<name>A0AAV9I9V0_9RHOD</name>
<comment type="caution">
    <text evidence="7">The sequence shown here is derived from an EMBL/GenBank/DDBJ whole genome shotgun (WGS) entry which is preliminary data.</text>
</comment>